<comment type="caution">
    <text evidence="9">The sequence shown here is derived from an EMBL/GenBank/DDBJ whole genome shotgun (WGS) entry which is preliminary data.</text>
</comment>
<dbReference type="GO" id="GO:0009279">
    <property type="term" value="C:cell outer membrane"/>
    <property type="evidence" value="ECO:0007669"/>
    <property type="project" value="UniProtKB-SubCell"/>
</dbReference>
<dbReference type="Proteomes" id="UP000016648">
    <property type="component" value="Unassembled WGS sequence"/>
</dbReference>
<evidence type="ECO:0000256" key="1">
    <source>
        <dbReference type="ARBA" id="ARBA00004442"/>
    </source>
</evidence>
<feature type="domain" description="RagB/SusD" evidence="7">
    <location>
        <begin position="311"/>
        <end position="493"/>
    </location>
</feature>
<name>U2P1X8_9BACT</name>
<dbReference type="SUPFAM" id="SSF48452">
    <property type="entry name" value="TPR-like"/>
    <property type="match status" value="1"/>
</dbReference>
<organism evidence="9 10">
    <name type="scientific">Segatella baroniae F0067</name>
    <dbReference type="NCBI Taxonomy" id="1115809"/>
    <lineage>
        <taxon>Bacteria</taxon>
        <taxon>Pseudomonadati</taxon>
        <taxon>Bacteroidota</taxon>
        <taxon>Bacteroidia</taxon>
        <taxon>Bacteroidales</taxon>
        <taxon>Prevotellaceae</taxon>
        <taxon>Segatella</taxon>
    </lineage>
</organism>
<feature type="domain" description="SusD-like N-terminal" evidence="8">
    <location>
        <begin position="24"/>
        <end position="230"/>
    </location>
</feature>
<comment type="similarity">
    <text evidence="2">Belongs to the SusD family.</text>
</comment>
<evidence type="ECO:0000256" key="4">
    <source>
        <dbReference type="ARBA" id="ARBA00023136"/>
    </source>
</evidence>
<evidence type="ECO:0000256" key="6">
    <source>
        <dbReference type="SAM" id="SignalP"/>
    </source>
</evidence>
<dbReference type="EMBL" id="AWEY01000044">
    <property type="protein sequence ID" value="ERK38186.1"/>
    <property type="molecule type" value="Genomic_DNA"/>
</dbReference>
<evidence type="ECO:0000256" key="5">
    <source>
        <dbReference type="ARBA" id="ARBA00023237"/>
    </source>
</evidence>
<evidence type="ECO:0000256" key="3">
    <source>
        <dbReference type="ARBA" id="ARBA00022729"/>
    </source>
</evidence>
<protein>
    <submittedName>
        <fullName evidence="9">Starch-binding protein, SusD-like family</fullName>
    </submittedName>
</protein>
<evidence type="ECO:0000259" key="7">
    <source>
        <dbReference type="Pfam" id="PF07980"/>
    </source>
</evidence>
<dbReference type="InterPro" id="IPR011990">
    <property type="entry name" value="TPR-like_helical_dom_sf"/>
</dbReference>
<sequence>MRHSKLLLSLLAVSFCVSLSGCKDFLDEKVYTEYDPSALLKEQNGVAALLAGAYSRSRIVQYDSRNYTYLFNEFITDVAFETGGGLERNAAPFINYTWSVDDQLLNSFWTKMYSAISSANSVLAVTSGLSGISEERLNSIRGEARFIRSSSYYFLYNLFGTVPIIEIPDGASPDEIEEIGRSTPRATHEAMVKYMEDDLAFAAEHLPVKEEPIGSATKGAALGVLTKLYMHEKNWEKVVATTQKIVDLGHYSLYDDYTKLFTVEGETNREFIYRAPCLAQSGYANNYMAHAFPPNYPVQSNWANFGAQFRTYTTFYDTFEADDTRRKLLITHYTNQSGNEVELLRDASGNALNNVRSFKYWPDPNAVGEHMGNDIVYVRYADILLCRAEALNELQGPNDESVKLINLVRKRAQTSLISLSFYTAKEQLRDFILAERGREFYTEGLRREDLIRHGKLISNARARGKNAQEYQTLYPIPLRQLEGNKNLRQNPGYEKAGN</sequence>
<evidence type="ECO:0000256" key="2">
    <source>
        <dbReference type="ARBA" id="ARBA00006275"/>
    </source>
</evidence>
<evidence type="ECO:0000259" key="8">
    <source>
        <dbReference type="Pfam" id="PF14322"/>
    </source>
</evidence>
<dbReference type="InterPro" id="IPR033985">
    <property type="entry name" value="SusD-like_N"/>
</dbReference>
<keyword evidence="10" id="KW-1185">Reference proteome</keyword>
<keyword evidence="3 6" id="KW-0732">Signal</keyword>
<dbReference type="AlphaFoldDB" id="U2P1X8"/>
<evidence type="ECO:0000313" key="9">
    <source>
        <dbReference type="EMBL" id="ERK38186.1"/>
    </source>
</evidence>
<dbReference type="Pfam" id="PF07980">
    <property type="entry name" value="SusD_RagB"/>
    <property type="match status" value="1"/>
</dbReference>
<dbReference type="PROSITE" id="PS51257">
    <property type="entry name" value="PROKAR_LIPOPROTEIN"/>
    <property type="match status" value="1"/>
</dbReference>
<reference evidence="9 10" key="1">
    <citation type="submission" date="2013-08" db="EMBL/GenBank/DDBJ databases">
        <authorList>
            <person name="Durkin A.S."/>
            <person name="Haft D.R."/>
            <person name="McCorrison J."/>
            <person name="Torralba M."/>
            <person name="Gillis M."/>
            <person name="Haft D.H."/>
            <person name="Methe B."/>
            <person name="Sutton G."/>
            <person name="Nelson K.E."/>
        </authorList>
    </citation>
    <scope>NUCLEOTIDE SEQUENCE [LARGE SCALE GENOMIC DNA]</scope>
    <source>
        <strain evidence="9 10">F0067</strain>
    </source>
</reference>
<evidence type="ECO:0000313" key="10">
    <source>
        <dbReference type="Proteomes" id="UP000016648"/>
    </source>
</evidence>
<dbReference type="InterPro" id="IPR012944">
    <property type="entry name" value="SusD_RagB_dom"/>
</dbReference>
<keyword evidence="5" id="KW-0998">Cell outer membrane</keyword>
<feature type="signal peptide" evidence="6">
    <location>
        <begin position="1"/>
        <end position="20"/>
    </location>
</feature>
<dbReference type="Pfam" id="PF14322">
    <property type="entry name" value="SusD-like_3"/>
    <property type="match status" value="1"/>
</dbReference>
<keyword evidence="4" id="KW-0472">Membrane</keyword>
<comment type="subcellular location">
    <subcellularLocation>
        <location evidence="1">Cell outer membrane</location>
    </subcellularLocation>
</comment>
<gene>
    <name evidence="9" type="ORF">HMPREF9135_1008</name>
</gene>
<proteinExistence type="inferred from homology"/>
<dbReference type="Gene3D" id="1.25.40.390">
    <property type="match status" value="1"/>
</dbReference>
<feature type="chain" id="PRO_5004633391" evidence="6">
    <location>
        <begin position="21"/>
        <end position="498"/>
    </location>
</feature>
<accession>U2P1X8</accession>
<dbReference type="PATRIC" id="fig|1115809.3.peg.2490"/>